<organism evidence="1 2">
    <name type="scientific">Candidatus Accumulibacter phosphatis</name>
    <dbReference type="NCBI Taxonomy" id="327160"/>
    <lineage>
        <taxon>Bacteria</taxon>
        <taxon>Pseudomonadati</taxon>
        <taxon>Pseudomonadota</taxon>
        <taxon>Betaproteobacteria</taxon>
        <taxon>Candidatus Accumulibacter</taxon>
    </lineage>
</organism>
<dbReference type="EMBL" id="SWAD01000013">
    <property type="protein sequence ID" value="TMQ78015.1"/>
    <property type="molecule type" value="Genomic_DNA"/>
</dbReference>
<keyword evidence="2" id="KW-1185">Reference proteome</keyword>
<protein>
    <submittedName>
        <fullName evidence="1">Uncharacterized protein</fullName>
    </submittedName>
</protein>
<comment type="caution">
    <text evidence="1">The sequence shown here is derived from an EMBL/GenBank/DDBJ whole genome shotgun (WGS) entry which is preliminary data.</text>
</comment>
<evidence type="ECO:0000313" key="2">
    <source>
        <dbReference type="Proteomes" id="UP000306324"/>
    </source>
</evidence>
<reference evidence="1 2" key="1">
    <citation type="submission" date="2019-04" db="EMBL/GenBank/DDBJ databases">
        <title>A novel phosphate-accumulating bacterium identified in bioreactor for phosphate removal from wastewater.</title>
        <authorList>
            <person name="Kotlyarov R.Y."/>
            <person name="Beletsky A.V."/>
            <person name="Kallistova A.Y."/>
            <person name="Dorofeev A.G."/>
            <person name="Nikolaev Y.Y."/>
            <person name="Pimenov N.V."/>
            <person name="Ravin N.V."/>
            <person name="Mardanov A.V."/>
        </authorList>
    </citation>
    <scope>NUCLEOTIDE SEQUENCE [LARGE SCALE GENOMIC DNA]</scope>
    <source>
        <strain evidence="1 2">Bin19</strain>
    </source>
</reference>
<name>A0A5S4ERK3_9PROT</name>
<sequence length="50" mass="5810">MGRLRDFHIDMRFHAMWPAVPCSSSRITFRIIASMSDCWSELFSVSLMSV</sequence>
<dbReference type="Proteomes" id="UP000306324">
    <property type="component" value="Unassembled WGS sequence"/>
</dbReference>
<dbReference type="AlphaFoldDB" id="A0A5S4ERK3"/>
<proteinExistence type="predicted"/>
<gene>
    <name evidence="1" type="ORF">ACCUM_2354</name>
</gene>
<accession>A0A5S4ERK3</accession>
<evidence type="ECO:0000313" key="1">
    <source>
        <dbReference type="EMBL" id="TMQ78015.1"/>
    </source>
</evidence>